<organism evidence="1 2">
    <name type="scientific">Sphingobium fuliginis ATCC 27551</name>
    <dbReference type="NCBI Taxonomy" id="1208342"/>
    <lineage>
        <taxon>Bacteria</taxon>
        <taxon>Pseudomonadati</taxon>
        <taxon>Pseudomonadota</taxon>
        <taxon>Alphaproteobacteria</taxon>
        <taxon>Sphingomonadales</taxon>
        <taxon>Sphingomonadaceae</taxon>
        <taxon>Sphingobium</taxon>
    </lineage>
</organism>
<dbReference type="KEGG" id="sufl:FIL70_12235"/>
<dbReference type="Proteomes" id="UP000311469">
    <property type="component" value="Chromosome cSF1"/>
</dbReference>
<reference evidence="1 2" key="1">
    <citation type="submission" date="2019-06" db="EMBL/GenBank/DDBJ databases">
        <title>Genome organization and adaptive potential of archetypical organophosphate degarding Sphingobium fuliginis ATCC 27551.</title>
        <authorList>
            <person name="Sarwar A."/>
            <person name="Parthasarathy S."/>
            <person name="Singh C."/>
            <person name="Siddavattam D."/>
        </authorList>
    </citation>
    <scope>NUCLEOTIDE SEQUENCE [LARGE SCALE GENOMIC DNA]</scope>
    <source>
        <strain evidence="1 2">ATCC 27551</strain>
    </source>
</reference>
<dbReference type="RefSeq" id="WP_140042411.1">
    <property type="nucleotide sequence ID" value="NZ_CP041016.1"/>
</dbReference>
<evidence type="ECO:0000313" key="2">
    <source>
        <dbReference type="Proteomes" id="UP000311469"/>
    </source>
</evidence>
<accession>A0A5B8CFK3</accession>
<dbReference type="AlphaFoldDB" id="A0A5B8CFK3"/>
<gene>
    <name evidence="1" type="ORF">FIL70_12235</name>
</gene>
<evidence type="ECO:0000313" key="1">
    <source>
        <dbReference type="EMBL" id="QDC37889.1"/>
    </source>
</evidence>
<name>A0A5B8CFK3_SPHSA</name>
<dbReference type="EMBL" id="CP041016">
    <property type="protein sequence ID" value="QDC37889.1"/>
    <property type="molecule type" value="Genomic_DNA"/>
</dbReference>
<protein>
    <submittedName>
        <fullName evidence="1">Uncharacterized protein</fullName>
    </submittedName>
</protein>
<sequence length="132" mass="14680">MISLYDAATMKAALLLPLDPALRRLLSDRIQDAIACGLEGLTYIIVVEPGDGEADFIREGAFSPFWNPLSETRYSDPAHIPPWDWAERLDGWGWEFIRTVGNDGFAFIVLVPDSEGGDPRLRAMCRELIPCG</sequence>
<proteinExistence type="predicted"/>